<evidence type="ECO:0000313" key="2">
    <source>
        <dbReference type="EMBL" id="MFC3849766.1"/>
    </source>
</evidence>
<dbReference type="EMBL" id="JBHRZN010000002">
    <property type="protein sequence ID" value="MFC3849766.1"/>
    <property type="molecule type" value="Genomic_DNA"/>
</dbReference>
<accession>A0ABV7ZQT1</accession>
<protein>
    <submittedName>
        <fullName evidence="2">Uncharacterized protein</fullName>
    </submittedName>
</protein>
<proteinExistence type="predicted"/>
<comment type="caution">
    <text evidence="2">The sequence shown here is derived from an EMBL/GenBank/DDBJ whole genome shotgun (WGS) entry which is preliminary data.</text>
</comment>
<sequence>MAREYAQIRLSIWNDDAFRALTPAAQWLYFLLLTHPTLTSAGVGDWRPNRLAALAQGHDVEVVENAGAELAHHLYVVIDQETEEYLVRSFHRNDDLLKMPNMATAAARAAAEVASAGIRGVLVHELNRLKRERPGMKGWGSQELSELMAGDSIDPSVYPCWNPSVKGSGNPSVNPSANPSPNPSVKGSVKGSVDPSGNPSVYPSVKGEGIPSGNPSVNPSPSTATATATLNTQHSTLGGKAVGNVTGGAEPGFSPPQNFQIPDAWLDDPGAARCATHIGDPHPPPCGGCADARKSAERASWGRAAQRRQQAAAKRAAIEGCELCDDGGWILDVQPVTRCTHDPDRNSEIVMQQITEREERERAAQEAREIARKAAADARERRTA</sequence>
<feature type="compositionally biased region" description="Low complexity" evidence="1">
    <location>
        <begin position="167"/>
        <end position="185"/>
    </location>
</feature>
<feature type="region of interest" description="Disordered" evidence="1">
    <location>
        <begin position="356"/>
        <end position="384"/>
    </location>
</feature>
<feature type="compositionally biased region" description="Low complexity" evidence="1">
    <location>
        <begin position="211"/>
        <end position="232"/>
    </location>
</feature>
<reference evidence="3" key="1">
    <citation type="journal article" date="2019" name="Int. J. Syst. Evol. Microbiol.">
        <title>The Global Catalogue of Microorganisms (GCM) 10K type strain sequencing project: providing services to taxonomists for standard genome sequencing and annotation.</title>
        <authorList>
            <consortium name="The Broad Institute Genomics Platform"/>
            <consortium name="The Broad Institute Genome Sequencing Center for Infectious Disease"/>
            <person name="Wu L."/>
            <person name="Ma J."/>
        </authorList>
    </citation>
    <scope>NUCLEOTIDE SEQUENCE [LARGE SCALE GENOMIC DNA]</scope>
    <source>
        <strain evidence="3">CCUG 53252</strain>
    </source>
</reference>
<evidence type="ECO:0000313" key="3">
    <source>
        <dbReference type="Proteomes" id="UP001595751"/>
    </source>
</evidence>
<name>A0ABV7ZQT1_9CORY</name>
<gene>
    <name evidence="2" type="ORF">ACFORJ_06260</name>
</gene>
<feature type="region of interest" description="Disordered" evidence="1">
    <location>
        <begin position="167"/>
        <end position="259"/>
    </location>
</feature>
<evidence type="ECO:0000256" key="1">
    <source>
        <dbReference type="SAM" id="MobiDB-lite"/>
    </source>
</evidence>
<organism evidence="2 3">
    <name type="scientific">Corynebacterium hansenii</name>
    <dbReference type="NCBI Taxonomy" id="394964"/>
    <lineage>
        <taxon>Bacteria</taxon>
        <taxon>Bacillati</taxon>
        <taxon>Actinomycetota</taxon>
        <taxon>Actinomycetes</taxon>
        <taxon>Mycobacteriales</taxon>
        <taxon>Corynebacteriaceae</taxon>
        <taxon>Corynebacterium</taxon>
    </lineage>
</organism>
<dbReference type="RefSeq" id="WP_290288791.1">
    <property type="nucleotide sequence ID" value="NZ_CP047211.1"/>
</dbReference>
<keyword evidence="3" id="KW-1185">Reference proteome</keyword>
<dbReference type="Proteomes" id="UP001595751">
    <property type="component" value="Unassembled WGS sequence"/>
</dbReference>